<dbReference type="Gene3D" id="2.40.160.60">
    <property type="entry name" value="Outer membrane protein transport protein (OMPP1/FadL/TodX)"/>
    <property type="match status" value="1"/>
</dbReference>
<evidence type="ECO:0000313" key="3">
    <source>
        <dbReference type="Proteomes" id="UP001597061"/>
    </source>
</evidence>
<sequence length="416" mass="45707">MITKYIIPCFVLVMVSIQAIAQTNQLSSSPYSLYGLGLSNETTTGTLNGLGGFGIAMPSKTFINNSNPASFGSMLQNSFFFDFGLKTQTNLISERSNRNSNIIANFSNIALAFPVTKQSAFGITLLPLTNVGYSISGIETNIEGSSNGIFITNINGKGGINDLKLNYGYAFTNKFRLGITASVLFGQITETETNYLPNNSFVIEDVNNYSGFRVGTGFQYDVLKNTSVGATINLPTSLNGNKSSTITLYTLESTTDLTENTETTIDAFKLPLELGFGLQTSFKKYFNINVDYKKSYWSNTTQTDQLGTYVDQDAFGIGIQYAAEKKMSKFFNNLEYRLGYSFNNGNLVVNQQRIQNSGFNLGFGIPLNNGTSSMINVGYTYGNKGQITNGLIKENYHLVSLNLSLEGIWFVKRKID</sequence>
<proteinExistence type="predicted"/>
<feature type="signal peptide" evidence="1">
    <location>
        <begin position="1"/>
        <end position="21"/>
    </location>
</feature>
<evidence type="ECO:0000256" key="1">
    <source>
        <dbReference type="SAM" id="SignalP"/>
    </source>
</evidence>
<organism evidence="2 3">
    <name type="scientific">Mariniflexile jejuense</name>
    <dbReference type="NCBI Taxonomy" id="1173582"/>
    <lineage>
        <taxon>Bacteria</taxon>
        <taxon>Pseudomonadati</taxon>
        <taxon>Bacteroidota</taxon>
        <taxon>Flavobacteriia</taxon>
        <taxon>Flavobacteriales</taxon>
        <taxon>Flavobacteriaceae</taxon>
        <taxon>Mariniflexile</taxon>
    </lineage>
</organism>
<evidence type="ECO:0008006" key="4">
    <source>
        <dbReference type="Google" id="ProtNLM"/>
    </source>
</evidence>
<keyword evidence="1" id="KW-0732">Signal</keyword>
<protein>
    <recommendedName>
        <fullName evidence="4">Long-subunit fatty acid transport protein</fullName>
    </recommendedName>
</protein>
<dbReference type="Proteomes" id="UP001597061">
    <property type="component" value="Unassembled WGS sequence"/>
</dbReference>
<dbReference type="SUPFAM" id="SSF56935">
    <property type="entry name" value="Porins"/>
    <property type="match status" value="1"/>
</dbReference>
<dbReference type="RefSeq" id="WP_379924600.1">
    <property type="nucleotide sequence ID" value="NZ_JBHTJI010000001.1"/>
</dbReference>
<feature type="chain" id="PRO_5046833074" description="Long-subunit fatty acid transport protein" evidence="1">
    <location>
        <begin position="22"/>
        <end position="416"/>
    </location>
</feature>
<name>A0ABW3JEX4_9FLAO</name>
<gene>
    <name evidence="2" type="ORF">ACFQ1R_02845</name>
</gene>
<accession>A0ABW3JEX4</accession>
<comment type="caution">
    <text evidence="2">The sequence shown here is derived from an EMBL/GenBank/DDBJ whole genome shotgun (WGS) entry which is preliminary data.</text>
</comment>
<reference evidence="3" key="1">
    <citation type="journal article" date="2019" name="Int. J. Syst. Evol. Microbiol.">
        <title>The Global Catalogue of Microorganisms (GCM) 10K type strain sequencing project: providing services to taxonomists for standard genome sequencing and annotation.</title>
        <authorList>
            <consortium name="The Broad Institute Genomics Platform"/>
            <consortium name="The Broad Institute Genome Sequencing Center for Infectious Disease"/>
            <person name="Wu L."/>
            <person name="Ma J."/>
        </authorList>
    </citation>
    <scope>NUCLEOTIDE SEQUENCE [LARGE SCALE GENOMIC DNA]</scope>
    <source>
        <strain evidence="3">CCUG 62414</strain>
    </source>
</reference>
<dbReference type="EMBL" id="JBHTJI010000001">
    <property type="protein sequence ID" value="MFD0989025.1"/>
    <property type="molecule type" value="Genomic_DNA"/>
</dbReference>
<keyword evidence="3" id="KW-1185">Reference proteome</keyword>
<evidence type="ECO:0000313" key="2">
    <source>
        <dbReference type="EMBL" id="MFD0989025.1"/>
    </source>
</evidence>